<evidence type="ECO:0000256" key="1">
    <source>
        <dbReference type="ARBA" id="ARBA00004713"/>
    </source>
</evidence>
<dbReference type="InterPro" id="IPR007507">
    <property type="entry name" value="Glycos_transf_N"/>
</dbReference>
<dbReference type="PANTHER" id="PTHR42755">
    <property type="entry name" value="3-DEOXY-MANNO-OCTULOSONATE CYTIDYLYLTRANSFERASE"/>
    <property type="match status" value="1"/>
</dbReference>
<name>D4H2R1_DENA2</name>
<dbReference type="UniPathway" id="UPA00958"/>
<dbReference type="HOGENOM" id="CLU_036146_2_0_0"/>
<dbReference type="InParanoid" id="D4H2R1"/>
<keyword evidence="8" id="KW-0812">Transmembrane</keyword>
<evidence type="ECO:0000313" key="10">
    <source>
        <dbReference type="EMBL" id="ADD67122.1"/>
    </source>
</evidence>
<keyword evidence="8" id="KW-1003">Cell membrane</keyword>
<proteinExistence type="inferred from homology"/>
<dbReference type="InterPro" id="IPR039901">
    <property type="entry name" value="Kdotransferase"/>
</dbReference>
<evidence type="ECO:0000256" key="7">
    <source>
        <dbReference type="PIRSR" id="PIRSR639901-1"/>
    </source>
</evidence>
<dbReference type="CAZy" id="GT30">
    <property type="family name" value="Glycosyltransferase Family 30"/>
</dbReference>
<protein>
    <recommendedName>
        <fullName evidence="3 8">3-deoxy-D-manno-octulosonic acid transferase</fullName>
        <shortName evidence="8">Kdo transferase</shortName>
        <ecNumber evidence="2 8">2.4.99.12</ecNumber>
    </recommendedName>
    <alternativeName>
        <fullName evidence="5 8">Lipid IV(A) 3-deoxy-D-manno-octulosonic acid transferase</fullName>
    </alternativeName>
</protein>
<dbReference type="InterPro" id="IPR038107">
    <property type="entry name" value="Glycos_transf_N_sf"/>
</dbReference>
<dbReference type="EMBL" id="CP001968">
    <property type="protein sequence ID" value="ADD67122.1"/>
    <property type="molecule type" value="Genomic_DNA"/>
</dbReference>
<dbReference type="Proteomes" id="UP000002012">
    <property type="component" value="Chromosome"/>
</dbReference>
<dbReference type="Gene3D" id="3.40.50.2000">
    <property type="entry name" value="Glycogen Phosphorylase B"/>
    <property type="match status" value="1"/>
</dbReference>
<keyword evidence="11" id="KW-1185">Reference proteome</keyword>
<dbReference type="AlphaFoldDB" id="D4H2R1"/>
<keyword evidence="8" id="KW-1133">Transmembrane helix</keyword>
<keyword evidence="8" id="KW-0472">Membrane</keyword>
<reference evidence="10 11" key="1">
    <citation type="journal article" date="2010" name="Stand. Genomic Sci.">
        <title>Complete genome sequence of Denitrovibrio acetiphilus type strain (N2460).</title>
        <authorList>
            <person name="Kiss H."/>
            <person name="Lang E."/>
            <person name="Lapidus A."/>
            <person name="Copeland A."/>
            <person name="Nolan M."/>
            <person name="Glavina Del Rio T."/>
            <person name="Chen F."/>
            <person name="Lucas S."/>
            <person name="Tice H."/>
            <person name="Cheng J.F."/>
            <person name="Han C."/>
            <person name="Goodwin L."/>
            <person name="Pitluck S."/>
            <person name="Liolios K."/>
            <person name="Pati A."/>
            <person name="Ivanova N."/>
            <person name="Mavromatis K."/>
            <person name="Chen A."/>
            <person name="Palaniappan K."/>
            <person name="Land M."/>
            <person name="Hauser L."/>
            <person name="Chang Y.J."/>
            <person name="Jeffries C.D."/>
            <person name="Detter J.C."/>
            <person name="Brettin T."/>
            <person name="Spring S."/>
            <person name="Rohde M."/>
            <person name="Goker M."/>
            <person name="Woyke T."/>
            <person name="Bristow J."/>
            <person name="Eisen J.A."/>
            <person name="Markowitz V."/>
            <person name="Hugenholtz P."/>
            <person name="Kyrpides N.C."/>
            <person name="Klenk H.P."/>
        </authorList>
    </citation>
    <scope>NUCLEOTIDE SEQUENCE [LARGE SCALE GENOMIC DNA]</scope>
    <source>
        <strain evidence="11">DSM 12809 / NBRC 114555 / N2460</strain>
    </source>
</reference>
<dbReference type="GO" id="GO:0043842">
    <property type="term" value="F:Kdo transferase activity"/>
    <property type="evidence" value="ECO:0007669"/>
    <property type="project" value="UniProtKB-EC"/>
</dbReference>
<dbReference type="Pfam" id="PF04413">
    <property type="entry name" value="Glycos_transf_N"/>
    <property type="match status" value="1"/>
</dbReference>
<feature type="domain" description="3-deoxy-D-manno-octulosonic-acid transferase N-terminal" evidence="9">
    <location>
        <begin position="36"/>
        <end position="210"/>
    </location>
</feature>
<dbReference type="PANTHER" id="PTHR42755:SF1">
    <property type="entry name" value="3-DEOXY-D-MANNO-OCTULOSONIC ACID TRANSFERASE, MITOCHONDRIAL-RELATED"/>
    <property type="match status" value="1"/>
</dbReference>
<sequence>MFILKILYNLLIAIIVPIAVPLGYIVAFKKKEDEDYFQRYGVIKFPEPPAKCIWFHCASVGEVRSLKSAMDFINKEFPDIKIMISTTTATGKKMAMAELDPYFAFLLPIENSMSISHIIDYMNVKAVFIIDTELWPNMIRMASRKSRLFLLNGRMSDKSFRSYKRFSFLFGSLLKRFEVIFTKSDEDTEKFSRIKGSPNNIVTLGNIKFNSRAEIIDSGIFNYIKNHSVFAAASTHRGEEEIVINAFKKSKSCDRLIIAPRHINRIEDIRSLVISKGLTVSMLADRDGSTDVVIVDRFGTLEELYITSDKIFIGGSLNHTGGHNIFEALQFEKCVATGPNMRNFQEISSLASDHRVTCTVKNEDELAEFIDSPECGKNFKSFFQALDTDRERKLMHLKEVLTSVYNS</sequence>
<evidence type="ECO:0000256" key="3">
    <source>
        <dbReference type="ARBA" id="ARBA00019077"/>
    </source>
</evidence>
<dbReference type="GO" id="GO:0009244">
    <property type="term" value="P:lipopolysaccharide core region biosynthetic process"/>
    <property type="evidence" value="ECO:0007669"/>
    <property type="project" value="UniProtKB-UniRule"/>
</dbReference>
<evidence type="ECO:0000256" key="8">
    <source>
        <dbReference type="RuleBase" id="RU365103"/>
    </source>
</evidence>
<dbReference type="GO" id="GO:0009245">
    <property type="term" value="P:lipid A biosynthetic process"/>
    <property type="evidence" value="ECO:0007669"/>
    <property type="project" value="TreeGrafter"/>
</dbReference>
<dbReference type="GO" id="GO:0005886">
    <property type="term" value="C:plasma membrane"/>
    <property type="evidence" value="ECO:0007669"/>
    <property type="project" value="UniProtKB-SubCell"/>
</dbReference>
<comment type="subcellular location">
    <subcellularLocation>
        <location evidence="8">Cell membrane</location>
    </subcellularLocation>
</comment>
<comment type="catalytic activity">
    <reaction evidence="6 8">
        <text>lipid IVA (E. coli) + CMP-3-deoxy-beta-D-manno-octulosonate = alpha-Kdo-(2-&gt;6)-lipid IVA (E. coli) + CMP + H(+)</text>
        <dbReference type="Rhea" id="RHEA:28066"/>
        <dbReference type="ChEBI" id="CHEBI:15378"/>
        <dbReference type="ChEBI" id="CHEBI:58603"/>
        <dbReference type="ChEBI" id="CHEBI:60364"/>
        <dbReference type="ChEBI" id="CHEBI:60377"/>
        <dbReference type="ChEBI" id="CHEBI:85987"/>
        <dbReference type="EC" id="2.4.99.12"/>
    </reaction>
</comment>
<evidence type="ECO:0000259" key="9">
    <source>
        <dbReference type="Pfam" id="PF04413"/>
    </source>
</evidence>
<keyword evidence="8" id="KW-0448">Lipopolysaccharide biosynthesis</keyword>
<feature type="active site" description="Proton acceptor" evidence="7">
    <location>
        <position position="62"/>
    </location>
</feature>
<dbReference type="RefSeq" id="WP_013009667.1">
    <property type="nucleotide sequence ID" value="NC_013943.1"/>
</dbReference>
<evidence type="ECO:0000256" key="2">
    <source>
        <dbReference type="ARBA" id="ARBA00012621"/>
    </source>
</evidence>
<comment type="function">
    <text evidence="8">Involved in lipopolysaccharide (LPS) biosynthesis. Catalyzes the transfer of 3-deoxy-D-manno-octulosonate (Kdo) residue(s) from CMP-Kdo to lipid IV(A), the tetraacyldisaccharide-1,4'-bisphosphate precursor of lipid A.</text>
</comment>
<accession>D4H2R1</accession>
<comment type="similarity">
    <text evidence="8">Belongs to the glycosyltransferase group 1 family.</text>
</comment>
<gene>
    <name evidence="10" type="ordered locus">Dacet_0322</name>
</gene>
<dbReference type="eggNOG" id="COG1519">
    <property type="taxonomic scope" value="Bacteria"/>
</dbReference>
<evidence type="ECO:0000313" key="11">
    <source>
        <dbReference type="Proteomes" id="UP000002012"/>
    </source>
</evidence>
<feature type="transmembrane region" description="Helical" evidence="8">
    <location>
        <begin position="6"/>
        <end position="27"/>
    </location>
</feature>
<dbReference type="STRING" id="522772.Dacet_0322"/>
<dbReference type="Gene3D" id="3.40.50.11720">
    <property type="entry name" value="3-Deoxy-D-manno-octulosonic-acid transferase, N-terminal domain"/>
    <property type="match status" value="1"/>
</dbReference>
<organism evidence="10 11">
    <name type="scientific">Denitrovibrio acetiphilus (strain DSM 12809 / NBRC 114555 / N2460)</name>
    <dbReference type="NCBI Taxonomy" id="522772"/>
    <lineage>
        <taxon>Bacteria</taxon>
        <taxon>Pseudomonadati</taxon>
        <taxon>Deferribacterota</taxon>
        <taxon>Deferribacteres</taxon>
        <taxon>Deferribacterales</taxon>
        <taxon>Geovibrionaceae</taxon>
        <taxon>Denitrovibrio</taxon>
    </lineage>
</organism>
<dbReference type="EC" id="2.4.99.12" evidence="2 8"/>
<evidence type="ECO:0000256" key="4">
    <source>
        <dbReference type="ARBA" id="ARBA00022679"/>
    </source>
</evidence>
<evidence type="ECO:0000256" key="5">
    <source>
        <dbReference type="ARBA" id="ARBA00031445"/>
    </source>
</evidence>
<keyword evidence="4 8" id="KW-0808">Transferase</keyword>
<dbReference type="KEGG" id="dap:Dacet_0322"/>
<dbReference type="FunCoup" id="D4H2R1">
    <property type="interactions" value="243"/>
</dbReference>
<evidence type="ECO:0000256" key="6">
    <source>
        <dbReference type="ARBA" id="ARBA00049183"/>
    </source>
</evidence>
<dbReference type="PaxDb" id="522772-Dacet_0322"/>
<comment type="pathway">
    <text evidence="1 8">Bacterial outer membrane biogenesis; LPS core biosynthesis.</text>
</comment>